<dbReference type="OrthoDB" id="4436899at2759"/>
<keyword evidence="2" id="KW-1185">Reference proteome</keyword>
<dbReference type="GeneID" id="64971107"/>
<accession>A0A7R8AJY5</accession>
<evidence type="ECO:0000313" key="2">
    <source>
        <dbReference type="Proteomes" id="UP000654913"/>
    </source>
</evidence>
<gene>
    <name evidence="1" type="ORF">APUU_21534S</name>
</gene>
<dbReference type="AlphaFoldDB" id="A0A7R8AJY5"/>
<dbReference type="KEGG" id="apuu:APUU_21534S"/>
<evidence type="ECO:0000313" key="1">
    <source>
        <dbReference type="EMBL" id="BCS21102.1"/>
    </source>
</evidence>
<dbReference type="Proteomes" id="UP000654913">
    <property type="component" value="Chromosome 2"/>
</dbReference>
<name>A0A7R8AJY5_9EURO</name>
<dbReference type="EMBL" id="AP024444">
    <property type="protein sequence ID" value="BCS21102.1"/>
    <property type="molecule type" value="Genomic_DNA"/>
</dbReference>
<sequence length="324" mass="36361">MTSAAIRDRLYSLWATLTDPRMDQLLQRDNVVPSSFLTDSNINLILDDLSPSQTAGENLEKKPPVLFLRRPTTIITDHPINHYNDFFRSVRIDPSPAVRLEKIFSSEWMPFYRGMPLARYLDDWAMGGYPRFIPHNVPDLATLCGIHSVATPHALNAETRGFLRAGPPTGIQWETYIYEYSESKPDGSTVNPHLILLSAQSCTGVDNTISLGELTTIVTAMRCRAYQPAVFDEDAVLVGDVEQSEDGNPKPDDERKLAFKDEKRFPVIMVSLVGPQHARAIYACMDGLKLCIRMSRCYMIRTDSEEMLHNIAGVLLSSPLTENA</sequence>
<dbReference type="RefSeq" id="XP_041553296.1">
    <property type="nucleotide sequence ID" value="XM_041700297.1"/>
</dbReference>
<reference evidence="1" key="1">
    <citation type="submission" date="2021-01" db="EMBL/GenBank/DDBJ databases">
        <authorList>
            <consortium name="Aspergillus puulaauensis MK2 genome sequencing consortium"/>
            <person name="Kazuki M."/>
            <person name="Futagami T."/>
        </authorList>
    </citation>
    <scope>NUCLEOTIDE SEQUENCE</scope>
    <source>
        <strain evidence="1">MK2</strain>
    </source>
</reference>
<protein>
    <submittedName>
        <fullName evidence="1">Uncharacterized protein</fullName>
    </submittedName>
</protein>
<proteinExistence type="predicted"/>
<organism evidence="1 2">
    <name type="scientific">Aspergillus puulaauensis</name>
    <dbReference type="NCBI Taxonomy" id="1220207"/>
    <lineage>
        <taxon>Eukaryota</taxon>
        <taxon>Fungi</taxon>
        <taxon>Dikarya</taxon>
        <taxon>Ascomycota</taxon>
        <taxon>Pezizomycotina</taxon>
        <taxon>Eurotiomycetes</taxon>
        <taxon>Eurotiomycetidae</taxon>
        <taxon>Eurotiales</taxon>
        <taxon>Aspergillaceae</taxon>
        <taxon>Aspergillus</taxon>
    </lineage>
</organism>
<reference evidence="1" key="2">
    <citation type="submission" date="2021-02" db="EMBL/GenBank/DDBJ databases">
        <title>Aspergillus puulaauensis MK2 genome sequence.</title>
        <authorList>
            <person name="Futagami T."/>
            <person name="Mori K."/>
            <person name="Kadooka C."/>
            <person name="Tanaka T."/>
        </authorList>
    </citation>
    <scope>NUCLEOTIDE SEQUENCE</scope>
    <source>
        <strain evidence="1">MK2</strain>
    </source>
</reference>